<dbReference type="GO" id="GO:0004222">
    <property type="term" value="F:metalloendopeptidase activity"/>
    <property type="evidence" value="ECO:0007669"/>
    <property type="project" value="TreeGrafter"/>
</dbReference>
<dbReference type="Gene3D" id="2.70.70.10">
    <property type="entry name" value="Glucose Permease (Domain IIA)"/>
    <property type="match status" value="1"/>
</dbReference>
<reference evidence="5" key="1">
    <citation type="submission" date="2020-09" db="EMBL/GenBank/DDBJ databases">
        <title>Pelobacter alkaliphilus sp. nov., a novel anaerobic arsenate-reducing bacterium from terrestrial mud volcano.</title>
        <authorList>
            <person name="Khomyakova M.A."/>
            <person name="Merkel A.Y."/>
            <person name="Slobodkin A.I."/>
        </authorList>
    </citation>
    <scope>NUCLEOTIDE SEQUENCE</scope>
    <source>
        <strain evidence="5">M08fum</strain>
    </source>
</reference>
<dbReference type="Gene3D" id="6.10.250.3150">
    <property type="match status" value="1"/>
</dbReference>
<dbReference type="CDD" id="cd12797">
    <property type="entry name" value="M23_peptidase"/>
    <property type="match status" value="1"/>
</dbReference>
<sequence>MVKRTVFCLIIFIFLLSVTVYADNLAQTQHRLEQIRLRIEKAEADIKAQRQTEIDISRDLALLGGQLQRIDERISRIKDEQQRLQRDLGQQQQRLRQSQSQSEKIAKGLEQRLVALYKEGETGMLKILFSADSPSELMQQYHYLTRVMENDRDQLDEFRQAITNQQHQLTQLKQLQQHQSDLLKREEAERQEAVGARRLQARLLQQAQSQNKKLQEEITVLHQDARRLKGLVEQLQKTPPPPSRTVPPVVPGGTLDFAGQRGQLNWPLQGAVLIRFGTQRDDKLGTIYESNGLEISARPNTEVRAVANGQVVYADFFRGYGNLLIVSHEGEYHTLYAQLDRLHKKTGDSVATAELIGHSGLSGRESIYFEIRHKGAPVNPLIWLRPL</sequence>
<dbReference type="Pfam" id="PF01551">
    <property type="entry name" value="Peptidase_M23"/>
    <property type="match status" value="1"/>
</dbReference>
<dbReference type="PANTHER" id="PTHR21666">
    <property type="entry name" value="PEPTIDASE-RELATED"/>
    <property type="match status" value="1"/>
</dbReference>
<dbReference type="InterPro" id="IPR050570">
    <property type="entry name" value="Cell_wall_metabolism_enzyme"/>
</dbReference>
<dbReference type="RefSeq" id="WP_191153790.1">
    <property type="nucleotide sequence ID" value="NZ_JACWUN010000002.1"/>
</dbReference>
<proteinExistence type="predicted"/>
<comment type="caution">
    <text evidence="5">The sequence shown here is derived from an EMBL/GenBank/DDBJ whole genome shotgun (WGS) entry which is preliminary data.</text>
</comment>
<dbReference type="PANTHER" id="PTHR21666:SF289">
    <property type="entry name" value="L-ALA--D-GLU ENDOPEPTIDASE"/>
    <property type="match status" value="1"/>
</dbReference>
<gene>
    <name evidence="5" type="ORF">ICT70_02425</name>
</gene>
<feature type="signal peptide" evidence="3">
    <location>
        <begin position="1"/>
        <end position="22"/>
    </location>
</feature>
<feature type="coiled-coil region" evidence="2">
    <location>
        <begin position="148"/>
        <end position="231"/>
    </location>
</feature>
<feature type="coiled-coil region" evidence="2">
    <location>
        <begin position="25"/>
        <end position="101"/>
    </location>
</feature>
<keyword evidence="2" id="KW-0175">Coiled coil</keyword>
<feature type="chain" id="PRO_5035186343" evidence="3">
    <location>
        <begin position="23"/>
        <end position="387"/>
    </location>
</feature>
<protein>
    <submittedName>
        <fullName evidence="5">Peptidoglycan DD-metalloendopeptidase family protein</fullName>
    </submittedName>
</protein>
<accession>A0A8J6QW40</accession>
<feature type="domain" description="M23ase beta-sheet core" evidence="4">
    <location>
        <begin position="290"/>
        <end position="380"/>
    </location>
</feature>
<evidence type="ECO:0000313" key="5">
    <source>
        <dbReference type="EMBL" id="MBD1399516.1"/>
    </source>
</evidence>
<organism evidence="5 6">
    <name type="scientific">Pelovirga terrestris</name>
    <dbReference type="NCBI Taxonomy" id="2771352"/>
    <lineage>
        <taxon>Bacteria</taxon>
        <taxon>Pseudomonadati</taxon>
        <taxon>Thermodesulfobacteriota</taxon>
        <taxon>Desulfuromonadia</taxon>
        <taxon>Geobacterales</taxon>
        <taxon>Geobacteraceae</taxon>
        <taxon>Pelovirga</taxon>
    </lineage>
</organism>
<dbReference type="AlphaFoldDB" id="A0A8J6QW40"/>
<keyword evidence="1 3" id="KW-0732">Signal</keyword>
<keyword evidence="6" id="KW-1185">Reference proteome</keyword>
<evidence type="ECO:0000259" key="4">
    <source>
        <dbReference type="Pfam" id="PF01551"/>
    </source>
</evidence>
<evidence type="ECO:0000313" key="6">
    <source>
        <dbReference type="Proteomes" id="UP000632828"/>
    </source>
</evidence>
<dbReference type="Proteomes" id="UP000632828">
    <property type="component" value="Unassembled WGS sequence"/>
</dbReference>
<dbReference type="InterPro" id="IPR011055">
    <property type="entry name" value="Dup_hybrid_motif"/>
</dbReference>
<dbReference type="InterPro" id="IPR016047">
    <property type="entry name" value="M23ase_b-sheet_dom"/>
</dbReference>
<evidence type="ECO:0000256" key="3">
    <source>
        <dbReference type="SAM" id="SignalP"/>
    </source>
</evidence>
<dbReference type="EMBL" id="JACWUN010000002">
    <property type="protein sequence ID" value="MBD1399516.1"/>
    <property type="molecule type" value="Genomic_DNA"/>
</dbReference>
<evidence type="ECO:0000256" key="1">
    <source>
        <dbReference type="ARBA" id="ARBA00022729"/>
    </source>
</evidence>
<evidence type="ECO:0000256" key="2">
    <source>
        <dbReference type="SAM" id="Coils"/>
    </source>
</evidence>
<name>A0A8J6QW40_9BACT</name>
<dbReference type="SUPFAM" id="SSF51261">
    <property type="entry name" value="Duplicated hybrid motif"/>
    <property type="match status" value="1"/>
</dbReference>